<comment type="caution">
    <text evidence="1">The sequence shown here is derived from an EMBL/GenBank/DDBJ whole genome shotgun (WGS) entry which is preliminary data.</text>
</comment>
<accession>A0ABR4GTW2</accession>
<organism evidence="1 2">
    <name type="scientific">Aspergillus granulosus</name>
    <dbReference type="NCBI Taxonomy" id="176169"/>
    <lineage>
        <taxon>Eukaryota</taxon>
        <taxon>Fungi</taxon>
        <taxon>Dikarya</taxon>
        <taxon>Ascomycota</taxon>
        <taxon>Pezizomycotina</taxon>
        <taxon>Eurotiomycetes</taxon>
        <taxon>Eurotiomycetidae</taxon>
        <taxon>Eurotiales</taxon>
        <taxon>Aspergillaceae</taxon>
        <taxon>Aspergillus</taxon>
        <taxon>Aspergillus subgen. Nidulantes</taxon>
    </lineage>
</organism>
<proteinExistence type="predicted"/>
<evidence type="ECO:0000313" key="1">
    <source>
        <dbReference type="EMBL" id="KAL2801915.1"/>
    </source>
</evidence>
<gene>
    <name evidence="1" type="ORF">BJX63DRAFT_416223</name>
</gene>
<sequence length="95" mass="10401">MRKLAAMAFGYSLIASRLVILCSNSDARWARSIVSVKLGIRSDICASISSLMPTVPVIEGLRGSTTSRSAPDALISSIVVKFRYSGSRRLNRKRR</sequence>
<dbReference type="EMBL" id="JBFXLT010000225">
    <property type="protein sequence ID" value="KAL2801915.1"/>
    <property type="molecule type" value="Genomic_DNA"/>
</dbReference>
<evidence type="ECO:0008006" key="3">
    <source>
        <dbReference type="Google" id="ProtNLM"/>
    </source>
</evidence>
<reference evidence="1 2" key="1">
    <citation type="submission" date="2024-07" db="EMBL/GenBank/DDBJ databases">
        <title>Section-level genome sequencing and comparative genomics of Aspergillus sections Usti and Cavernicolus.</title>
        <authorList>
            <consortium name="Lawrence Berkeley National Laboratory"/>
            <person name="Nybo J.L."/>
            <person name="Vesth T.C."/>
            <person name="Theobald S."/>
            <person name="Frisvad J.C."/>
            <person name="Larsen T.O."/>
            <person name="Kjaerboelling I."/>
            <person name="Rothschild-Mancinelli K."/>
            <person name="Lyhne E.K."/>
            <person name="Kogle M.E."/>
            <person name="Barry K."/>
            <person name="Clum A."/>
            <person name="Na H."/>
            <person name="Ledsgaard L."/>
            <person name="Lin J."/>
            <person name="Lipzen A."/>
            <person name="Kuo A."/>
            <person name="Riley R."/>
            <person name="Mondo S."/>
            <person name="Labutti K."/>
            <person name="Haridas S."/>
            <person name="Pangalinan J."/>
            <person name="Salamov A.A."/>
            <person name="Simmons B.A."/>
            <person name="Magnuson J.K."/>
            <person name="Chen J."/>
            <person name="Drula E."/>
            <person name="Henrissat B."/>
            <person name="Wiebenga A."/>
            <person name="Lubbers R.J."/>
            <person name="Gomes A.C."/>
            <person name="Makela M.R."/>
            <person name="Stajich J."/>
            <person name="Grigoriev I.V."/>
            <person name="Mortensen U.H."/>
            <person name="De Vries R.P."/>
            <person name="Baker S.E."/>
            <person name="Andersen M.R."/>
        </authorList>
    </citation>
    <scope>NUCLEOTIDE SEQUENCE [LARGE SCALE GENOMIC DNA]</scope>
    <source>
        <strain evidence="1 2">CBS 588.65</strain>
    </source>
</reference>
<protein>
    <recommendedName>
        <fullName evidence="3">Secreted protein</fullName>
    </recommendedName>
</protein>
<dbReference type="Proteomes" id="UP001610334">
    <property type="component" value="Unassembled WGS sequence"/>
</dbReference>
<name>A0ABR4GTW2_9EURO</name>
<keyword evidence="2" id="KW-1185">Reference proteome</keyword>
<evidence type="ECO:0000313" key="2">
    <source>
        <dbReference type="Proteomes" id="UP001610334"/>
    </source>
</evidence>